<feature type="region of interest" description="Disordered" evidence="1">
    <location>
        <begin position="601"/>
        <end position="631"/>
    </location>
</feature>
<comment type="caution">
    <text evidence="2">The sequence shown here is derived from an EMBL/GenBank/DDBJ whole genome shotgun (WGS) entry which is preliminary data.</text>
</comment>
<sequence>MDYDNEEGPGPQLSVELLSSIWTAQNGDSEASSNGDDIPAVAVRGKGKRKRQSAKTVRPFESVKLKRPQRTKQIAINEPARKDQGRQDINVIPNTPKAPQQVPRNPRLNTLHNATGGKESEESGADGETDVNAGDGEDEKAPLNEDGMEDETNEEAEDEAEAEDKEKSEVESEKDDEVYGGKKGHQPANKGHKYMDPNPSTRTPRRSSRLIAKSVTVHRTLRLRTPRNPVLEPSLQALAQKRRRLTEQMRKALASVEVAASSNHTSLLPTGEGAESDIGKSNEASLVGQGSMDEDAQSGDNRPSVSSPKELENGADEEASRDSQSEHGASTNNESGDEIQIIHESGKNESDGEVQSEHESDFGDSESENDSRVECDFDAEFTPLQNPNAADFWSAARLFGQHTNWADLLAEAKKLIPGPSLTQKSRILRKLLAVIAQAKQLYARTGEIRQDYQIVPDHLDEAEKSNAQQVVDQVSYILSRVRIIFDEKGSLVTTTRDLERNRQTVHEIIGYAVPELVGLLKLCITAHYIDHELSVSGIKQLTQLLQSLYMLCEKIQPKFFRPFIHFGDTLQNTRVVVRFLWTVFYNESNRLQAKQRLERFNSVQQKRTRPSQNIQSRHRTHQATTTPTATDDEQYDKVSLVSIDESSAAQFFSEGPYEFPWTTAESEALVTGLERYQGINRYTMILRDFKRELAGRTMEDLRVKAREIRDSYVAAMQLENRLLDAQQWGWLLEV</sequence>
<feature type="region of interest" description="Disordered" evidence="1">
    <location>
        <begin position="254"/>
        <end position="372"/>
    </location>
</feature>
<protein>
    <recommendedName>
        <fullName evidence="4">Myb-like domain-containing protein</fullName>
    </recommendedName>
</protein>
<evidence type="ECO:0000313" key="2">
    <source>
        <dbReference type="EMBL" id="OAX85491.1"/>
    </source>
</evidence>
<dbReference type="CDD" id="cd11660">
    <property type="entry name" value="SANT_TRF"/>
    <property type="match status" value="1"/>
</dbReference>
<evidence type="ECO:0000313" key="3">
    <source>
        <dbReference type="Proteomes" id="UP000091918"/>
    </source>
</evidence>
<feature type="compositionally biased region" description="Acidic residues" evidence="1">
    <location>
        <begin position="146"/>
        <end position="163"/>
    </location>
</feature>
<name>A0A1B7P8Z0_9EURO</name>
<feature type="region of interest" description="Disordered" evidence="1">
    <location>
        <begin position="26"/>
        <end position="213"/>
    </location>
</feature>
<dbReference type="OrthoDB" id="5431211at2759"/>
<reference evidence="2 3" key="1">
    <citation type="submission" date="2015-07" db="EMBL/GenBank/DDBJ databases">
        <title>Emmonsia species relationships and genome sequence.</title>
        <authorList>
            <person name="Cuomo C.A."/>
            <person name="Schwartz I.S."/>
            <person name="Kenyon C."/>
            <person name="de Hoog G.S."/>
            <person name="Govender N.P."/>
            <person name="Botha A."/>
            <person name="Moreno L."/>
            <person name="de Vries M."/>
            <person name="Munoz J.F."/>
            <person name="Stielow J.B."/>
        </authorList>
    </citation>
    <scope>NUCLEOTIDE SEQUENCE [LARGE SCALE GENOMIC DNA]</scope>
    <source>
        <strain evidence="2 3">CBS 136260</strain>
    </source>
</reference>
<dbReference type="Proteomes" id="UP000091918">
    <property type="component" value="Unassembled WGS sequence"/>
</dbReference>
<gene>
    <name evidence="2" type="ORF">ACJ72_00123</name>
</gene>
<dbReference type="Gene3D" id="1.10.246.220">
    <property type="match status" value="1"/>
</dbReference>
<evidence type="ECO:0008006" key="4">
    <source>
        <dbReference type="Google" id="ProtNLM"/>
    </source>
</evidence>
<feature type="compositionally biased region" description="Basic and acidic residues" evidence="1">
    <location>
        <begin position="340"/>
        <end position="361"/>
    </location>
</feature>
<keyword evidence="3" id="KW-1185">Reference proteome</keyword>
<feature type="compositionally biased region" description="Polar residues" evidence="1">
    <location>
        <begin position="298"/>
        <end position="307"/>
    </location>
</feature>
<dbReference type="EMBL" id="LGUA01000006">
    <property type="protein sequence ID" value="OAX85491.1"/>
    <property type="molecule type" value="Genomic_DNA"/>
</dbReference>
<dbReference type="AlphaFoldDB" id="A0A1B7P8Z0"/>
<dbReference type="STRING" id="1658172.A0A1B7P8Z0"/>
<feature type="compositionally biased region" description="Polar residues" evidence="1">
    <location>
        <begin position="26"/>
        <end position="35"/>
    </location>
</feature>
<organism evidence="2 3">
    <name type="scientific">Emergomyces africanus</name>
    <dbReference type="NCBI Taxonomy" id="1955775"/>
    <lineage>
        <taxon>Eukaryota</taxon>
        <taxon>Fungi</taxon>
        <taxon>Dikarya</taxon>
        <taxon>Ascomycota</taxon>
        <taxon>Pezizomycotina</taxon>
        <taxon>Eurotiomycetes</taxon>
        <taxon>Eurotiomycetidae</taxon>
        <taxon>Onygenales</taxon>
        <taxon>Ajellomycetaceae</taxon>
        <taxon>Emergomyces</taxon>
    </lineage>
</organism>
<evidence type="ECO:0000256" key="1">
    <source>
        <dbReference type="SAM" id="MobiDB-lite"/>
    </source>
</evidence>
<accession>A0A1B7P8Z0</accession>
<feature type="compositionally biased region" description="Polar residues" evidence="1">
    <location>
        <begin position="601"/>
        <end position="615"/>
    </location>
</feature>
<proteinExistence type="predicted"/>